<feature type="transmembrane region" description="Helical" evidence="6">
    <location>
        <begin position="254"/>
        <end position="275"/>
    </location>
</feature>
<keyword evidence="5 6" id="KW-0472">Membrane</keyword>
<dbReference type="RefSeq" id="WP_088337978.1">
    <property type="nucleotide sequence ID" value="NZ_CP021934.1"/>
</dbReference>
<feature type="transmembrane region" description="Helical" evidence="6">
    <location>
        <begin position="176"/>
        <end position="195"/>
    </location>
</feature>
<dbReference type="EMBL" id="CP021934">
    <property type="protein sequence ID" value="ASC04041.1"/>
    <property type="molecule type" value="Genomic_DNA"/>
</dbReference>
<feature type="transmembrane region" description="Helical" evidence="6">
    <location>
        <begin position="359"/>
        <end position="381"/>
    </location>
</feature>
<keyword evidence="3 6" id="KW-0812">Transmembrane</keyword>
<evidence type="ECO:0000256" key="5">
    <source>
        <dbReference type="ARBA" id="ARBA00023136"/>
    </source>
</evidence>
<evidence type="ECO:0000256" key="3">
    <source>
        <dbReference type="ARBA" id="ARBA00022692"/>
    </source>
</evidence>
<feature type="transmembrane region" description="Helical" evidence="6">
    <location>
        <begin position="117"/>
        <end position="139"/>
    </location>
</feature>
<accession>A0A1Z3CKB8</accession>
<comment type="subcellular location">
    <subcellularLocation>
        <location evidence="1">Cell membrane</location>
        <topology evidence="1">Multi-pass membrane protein</topology>
    </subcellularLocation>
</comment>
<dbReference type="InterPro" id="IPR050833">
    <property type="entry name" value="Poly_Biosynth_Transport"/>
</dbReference>
<evidence type="ECO:0000256" key="6">
    <source>
        <dbReference type="SAM" id="Phobius"/>
    </source>
</evidence>
<feature type="transmembrane region" description="Helical" evidence="6">
    <location>
        <begin position="80"/>
        <end position="102"/>
    </location>
</feature>
<proteinExistence type="predicted"/>
<keyword evidence="8" id="KW-1185">Reference proteome</keyword>
<feature type="transmembrane region" description="Helical" evidence="6">
    <location>
        <begin position="326"/>
        <end position="352"/>
    </location>
</feature>
<dbReference type="InterPro" id="IPR002797">
    <property type="entry name" value="Polysacc_synth"/>
</dbReference>
<evidence type="ECO:0000256" key="1">
    <source>
        <dbReference type="ARBA" id="ARBA00004651"/>
    </source>
</evidence>
<feature type="transmembrane region" description="Helical" evidence="6">
    <location>
        <begin position="151"/>
        <end position="170"/>
    </location>
</feature>
<keyword evidence="4 6" id="KW-1133">Transmembrane helix</keyword>
<name>A0A1Z3CKB8_FUSNP</name>
<dbReference type="Proteomes" id="UP000196759">
    <property type="component" value="Chromosome"/>
</dbReference>
<gene>
    <name evidence="7" type="ORF">CBG50_12845</name>
</gene>
<feature type="transmembrane region" description="Helical" evidence="6">
    <location>
        <begin position="387"/>
        <end position="406"/>
    </location>
</feature>
<protein>
    <submittedName>
        <fullName evidence="7">Polysaccharide biosynthesis protein</fullName>
    </submittedName>
</protein>
<sequence>MIKNNLLKKFLSFSIGSYIAVFIGLITVPITTRMLSPKQYGIFSMISTMVEMLMVICSLGMEQGFIRYFYDVESKNRGKLFYNTIYYSFFSSSCIFFMVFLLRKKLSIFILGELNSSIWVIIILMIVVTFLKLFSLLIIRMQQKAKLFSILNVLVKILEFLFILFFYTVYGDSYKTLFFSVFFSVLIISIISIIYEKDIWLLKGENIKISKKEIFNYSFPLAISVVLAYIFVSLDKITIRYFSNLDEIGLYAGAFRIISLIIVLQNAFTSFWVPVTYEHYSKYPEDLIFFKKINDYLAPLFFSLGNFVLLSNNFLILLLGKKFYPALYIMPMLIFIPIMYTLSETTVIGINFKKKTKYFLYISFIVLVINLIGNLILVPLFGARGAAISTGISYIMFFSLRTYFSTKLMNFGFNLKKQYFVIVLMLFYALFLTFYNYIVITIIIGIILEIIIIIIYYPILNEIYKKYKRKL</sequence>
<evidence type="ECO:0000256" key="2">
    <source>
        <dbReference type="ARBA" id="ARBA00022475"/>
    </source>
</evidence>
<organism evidence="7 8">
    <name type="scientific">Fusobacterium nucleatum subsp. polymorphum</name>
    <name type="common">Fusobacterium polymorphum</name>
    <dbReference type="NCBI Taxonomy" id="76857"/>
    <lineage>
        <taxon>Bacteria</taxon>
        <taxon>Fusobacteriati</taxon>
        <taxon>Fusobacteriota</taxon>
        <taxon>Fusobacteriia</taxon>
        <taxon>Fusobacteriales</taxon>
        <taxon>Fusobacteriaceae</taxon>
        <taxon>Fusobacterium</taxon>
    </lineage>
</organism>
<dbReference type="Pfam" id="PF01943">
    <property type="entry name" value="Polysacc_synt"/>
    <property type="match status" value="1"/>
</dbReference>
<feature type="transmembrane region" description="Helical" evidence="6">
    <location>
        <begin position="10"/>
        <end position="28"/>
    </location>
</feature>
<feature type="transmembrane region" description="Helical" evidence="6">
    <location>
        <begin position="296"/>
        <end position="320"/>
    </location>
</feature>
<dbReference type="PANTHER" id="PTHR30250">
    <property type="entry name" value="PST FAMILY PREDICTED COLANIC ACID TRANSPORTER"/>
    <property type="match status" value="1"/>
</dbReference>
<reference evidence="7 8" key="1">
    <citation type="submission" date="2017-06" db="EMBL/GenBank/DDBJ databases">
        <title>Draft genome sequence of Fusobacterium nucleatum subsp. polymorphum KCOM 1260 (=ChDC F218).</title>
        <authorList>
            <person name="Kook J.-K."/>
            <person name="Park S.-N."/>
            <person name="Lim Y.K."/>
            <person name="Roh H."/>
        </authorList>
    </citation>
    <scope>NUCLEOTIDE SEQUENCE [LARGE SCALE GENOMIC DNA]</scope>
    <source>
        <strain evidence="8">KCOM 1260 (ChDC F218)</strain>
    </source>
</reference>
<dbReference type="GO" id="GO:0005886">
    <property type="term" value="C:plasma membrane"/>
    <property type="evidence" value="ECO:0007669"/>
    <property type="project" value="UniProtKB-SubCell"/>
</dbReference>
<feature type="transmembrane region" description="Helical" evidence="6">
    <location>
        <begin position="441"/>
        <end position="460"/>
    </location>
</feature>
<dbReference type="PANTHER" id="PTHR30250:SF11">
    <property type="entry name" value="O-ANTIGEN TRANSPORTER-RELATED"/>
    <property type="match status" value="1"/>
</dbReference>
<evidence type="ECO:0000256" key="4">
    <source>
        <dbReference type="ARBA" id="ARBA00022989"/>
    </source>
</evidence>
<evidence type="ECO:0000313" key="7">
    <source>
        <dbReference type="EMBL" id="ASC04041.1"/>
    </source>
</evidence>
<dbReference type="AlphaFoldDB" id="A0A1Z3CKB8"/>
<feature type="transmembrane region" description="Helical" evidence="6">
    <location>
        <begin position="418"/>
        <end position="435"/>
    </location>
</feature>
<keyword evidence="2" id="KW-1003">Cell membrane</keyword>
<evidence type="ECO:0000313" key="8">
    <source>
        <dbReference type="Proteomes" id="UP000196759"/>
    </source>
</evidence>
<feature type="transmembrane region" description="Helical" evidence="6">
    <location>
        <begin position="40"/>
        <end position="59"/>
    </location>
</feature>
<feature type="transmembrane region" description="Helical" evidence="6">
    <location>
        <begin position="215"/>
        <end position="234"/>
    </location>
</feature>